<dbReference type="GeneID" id="87835400"/>
<dbReference type="InterPro" id="IPR035979">
    <property type="entry name" value="RBD_domain_sf"/>
</dbReference>
<organism evidence="5 6">
    <name type="scientific">Chaetomium fimeti</name>
    <dbReference type="NCBI Taxonomy" id="1854472"/>
    <lineage>
        <taxon>Eukaryota</taxon>
        <taxon>Fungi</taxon>
        <taxon>Dikarya</taxon>
        <taxon>Ascomycota</taxon>
        <taxon>Pezizomycotina</taxon>
        <taxon>Sordariomycetes</taxon>
        <taxon>Sordariomycetidae</taxon>
        <taxon>Sordariales</taxon>
        <taxon>Chaetomiaceae</taxon>
        <taxon>Chaetomium</taxon>
    </lineage>
</organism>
<dbReference type="PANTHER" id="PTHR48025:SF1">
    <property type="entry name" value="RRM DOMAIN-CONTAINING PROTEIN"/>
    <property type="match status" value="1"/>
</dbReference>
<dbReference type="PANTHER" id="PTHR48025">
    <property type="entry name" value="OS02G0815200 PROTEIN"/>
    <property type="match status" value="1"/>
</dbReference>
<evidence type="ECO:0000313" key="5">
    <source>
        <dbReference type="EMBL" id="KAK3295706.1"/>
    </source>
</evidence>
<dbReference type="PROSITE" id="PS50102">
    <property type="entry name" value="RRM"/>
    <property type="match status" value="1"/>
</dbReference>
<dbReference type="EMBL" id="JAUEPN010000004">
    <property type="protein sequence ID" value="KAK3295706.1"/>
    <property type="molecule type" value="Genomic_DNA"/>
</dbReference>
<feature type="region of interest" description="Disordered" evidence="3">
    <location>
        <begin position="396"/>
        <end position="525"/>
    </location>
</feature>
<dbReference type="Proteomes" id="UP001278766">
    <property type="component" value="Unassembled WGS sequence"/>
</dbReference>
<keyword evidence="6" id="KW-1185">Reference proteome</keyword>
<feature type="compositionally biased region" description="Low complexity" evidence="3">
    <location>
        <begin position="466"/>
        <end position="480"/>
    </location>
</feature>
<evidence type="ECO:0000256" key="3">
    <source>
        <dbReference type="SAM" id="MobiDB-lite"/>
    </source>
</evidence>
<gene>
    <name evidence="5" type="ORF">B0H64DRAFT_152274</name>
</gene>
<accession>A0AAE0HFT3</accession>
<evidence type="ECO:0000256" key="2">
    <source>
        <dbReference type="PROSITE-ProRule" id="PRU00176"/>
    </source>
</evidence>
<dbReference type="AlphaFoldDB" id="A0AAE0HFT3"/>
<dbReference type="SMART" id="SM00360">
    <property type="entry name" value="RRM"/>
    <property type="match status" value="2"/>
</dbReference>
<dbReference type="Pfam" id="PF00076">
    <property type="entry name" value="RRM_1"/>
    <property type="match status" value="1"/>
</dbReference>
<feature type="compositionally biased region" description="Polar residues" evidence="3">
    <location>
        <begin position="131"/>
        <end position="140"/>
    </location>
</feature>
<feature type="compositionally biased region" description="Low complexity" evidence="3">
    <location>
        <begin position="423"/>
        <end position="454"/>
    </location>
</feature>
<keyword evidence="1 2" id="KW-0694">RNA-binding</keyword>
<name>A0AAE0HFT3_9PEZI</name>
<reference evidence="5" key="2">
    <citation type="submission" date="2023-06" db="EMBL/GenBank/DDBJ databases">
        <authorList>
            <consortium name="Lawrence Berkeley National Laboratory"/>
            <person name="Haridas S."/>
            <person name="Hensen N."/>
            <person name="Bonometti L."/>
            <person name="Westerberg I."/>
            <person name="Brannstrom I.O."/>
            <person name="Guillou S."/>
            <person name="Cros-Aarteil S."/>
            <person name="Calhoun S."/>
            <person name="Kuo A."/>
            <person name="Mondo S."/>
            <person name="Pangilinan J."/>
            <person name="Riley R."/>
            <person name="Labutti K."/>
            <person name="Andreopoulos B."/>
            <person name="Lipzen A."/>
            <person name="Chen C."/>
            <person name="Yanf M."/>
            <person name="Daum C."/>
            <person name="Ng V."/>
            <person name="Clum A."/>
            <person name="Steindorff A."/>
            <person name="Ohm R."/>
            <person name="Martin F."/>
            <person name="Silar P."/>
            <person name="Natvig D."/>
            <person name="Lalanne C."/>
            <person name="Gautier V."/>
            <person name="Ament-Velasquez S.L."/>
            <person name="Kruys A."/>
            <person name="Hutchinson M.I."/>
            <person name="Powell A.J."/>
            <person name="Barry K."/>
            <person name="Miller A.N."/>
            <person name="Grigoriev I.V."/>
            <person name="Debuchy R."/>
            <person name="Gladieux P."/>
            <person name="Thoren M.H."/>
            <person name="Johannesson H."/>
        </authorList>
    </citation>
    <scope>NUCLEOTIDE SEQUENCE</scope>
    <source>
        <strain evidence="5">CBS 168.71</strain>
    </source>
</reference>
<sequence length="525" mass="55394">MHRNQQNNRILETFTVKPGPETGLYYILVANLAHRTTWRDLKAFASQACEVDHAEVYPPTSGFVRVKGRANFEKAFKYLDGNTLEYRALQADARNMHQATVVKLLPTDYHATKIMRGDNGRVVSEPEDPVTDSNESSSQGVGAAMGSPYLGYNGNASPTFNMGDAQWGYVTSPSYGAGGGYQPAPTAPPTPPGSLGYHQVAISNHRFIPQLTTGPPPTSHQTMANPTPVFAASGVTQYQYSDPAGYYPQGTAYGARGPGYAGFVQPAATNGGHAYATGNGWLSEATPSPQPDQIPGYDYARPAVVLEQRKIIIRDLEREGLSEAVVTNLLVQHAGIGVAPGQVEKLELPFNKDGKARGTAYVTFGTTALANAAVAALDGRKMGTRRLSARLVVEGVSPDGFDSSRSGRRQVGGGGGGGGKSAGRGSNSRVDAGKPPRSTQSQSQPQSPFQSSQPAEGLPQPSYLATSVSVPTFPSTTGSGWTKTKEERPVIVDGSGGRFKKEAAPVVVDGTAGKKGDGGHRGSRR</sequence>
<protein>
    <recommendedName>
        <fullName evidence="4">RRM domain-containing protein</fullName>
    </recommendedName>
</protein>
<evidence type="ECO:0000259" key="4">
    <source>
        <dbReference type="PROSITE" id="PS50102"/>
    </source>
</evidence>
<feature type="region of interest" description="Disordered" evidence="3">
    <location>
        <begin position="119"/>
        <end position="142"/>
    </location>
</feature>
<dbReference type="GO" id="GO:0003729">
    <property type="term" value="F:mRNA binding"/>
    <property type="evidence" value="ECO:0007669"/>
    <property type="project" value="TreeGrafter"/>
</dbReference>
<comment type="caution">
    <text evidence="5">The sequence shown here is derived from an EMBL/GenBank/DDBJ whole genome shotgun (WGS) entry which is preliminary data.</text>
</comment>
<reference evidence="5" key="1">
    <citation type="journal article" date="2023" name="Mol. Phylogenet. Evol.">
        <title>Genome-scale phylogeny and comparative genomics of the fungal order Sordariales.</title>
        <authorList>
            <person name="Hensen N."/>
            <person name="Bonometti L."/>
            <person name="Westerberg I."/>
            <person name="Brannstrom I.O."/>
            <person name="Guillou S."/>
            <person name="Cros-Aarteil S."/>
            <person name="Calhoun S."/>
            <person name="Haridas S."/>
            <person name="Kuo A."/>
            <person name="Mondo S."/>
            <person name="Pangilinan J."/>
            <person name="Riley R."/>
            <person name="LaButti K."/>
            <person name="Andreopoulos B."/>
            <person name="Lipzen A."/>
            <person name="Chen C."/>
            <person name="Yan M."/>
            <person name="Daum C."/>
            <person name="Ng V."/>
            <person name="Clum A."/>
            <person name="Steindorff A."/>
            <person name="Ohm R.A."/>
            <person name="Martin F."/>
            <person name="Silar P."/>
            <person name="Natvig D.O."/>
            <person name="Lalanne C."/>
            <person name="Gautier V."/>
            <person name="Ament-Velasquez S.L."/>
            <person name="Kruys A."/>
            <person name="Hutchinson M.I."/>
            <person name="Powell A.J."/>
            <person name="Barry K."/>
            <person name="Miller A.N."/>
            <person name="Grigoriev I.V."/>
            <person name="Debuchy R."/>
            <person name="Gladieux P."/>
            <person name="Hiltunen Thoren M."/>
            <person name="Johannesson H."/>
        </authorList>
    </citation>
    <scope>NUCLEOTIDE SEQUENCE</scope>
    <source>
        <strain evidence="5">CBS 168.71</strain>
    </source>
</reference>
<evidence type="ECO:0000313" key="6">
    <source>
        <dbReference type="Proteomes" id="UP001278766"/>
    </source>
</evidence>
<feature type="domain" description="RRM" evidence="4">
    <location>
        <begin position="309"/>
        <end position="394"/>
    </location>
</feature>
<dbReference type="InterPro" id="IPR012677">
    <property type="entry name" value="Nucleotide-bd_a/b_plait_sf"/>
</dbReference>
<feature type="compositionally biased region" description="Basic and acidic residues" evidence="3">
    <location>
        <begin position="512"/>
        <end position="525"/>
    </location>
</feature>
<proteinExistence type="predicted"/>
<dbReference type="RefSeq" id="XP_062659220.1">
    <property type="nucleotide sequence ID" value="XM_062798452.1"/>
</dbReference>
<evidence type="ECO:0000256" key="1">
    <source>
        <dbReference type="ARBA" id="ARBA00022884"/>
    </source>
</evidence>
<dbReference type="Gene3D" id="3.30.70.330">
    <property type="match status" value="2"/>
</dbReference>
<feature type="compositionally biased region" description="Gly residues" evidence="3">
    <location>
        <begin position="410"/>
        <end position="422"/>
    </location>
</feature>
<dbReference type="InterPro" id="IPR000504">
    <property type="entry name" value="RRM_dom"/>
</dbReference>
<dbReference type="InterPro" id="IPR050502">
    <property type="entry name" value="Euk_RNA-bind_prot"/>
</dbReference>
<dbReference type="SUPFAM" id="SSF54928">
    <property type="entry name" value="RNA-binding domain, RBD"/>
    <property type="match status" value="2"/>
</dbReference>